<dbReference type="AlphaFoldDB" id="H2YKM5"/>
<dbReference type="OMA" id="NQMAKVE"/>
<reference evidence="3" key="2">
    <citation type="submission" date="2025-08" db="UniProtKB">
        <authorList>
            <consortium name="Ensembl"/>
        </authorList>
    </citation>
    <scope>IDENTIFICATION</scope>
</reference>
<dbReference type="eggNOG" id="ENOG502SCM6">
    <property type="taxonomic scope" value="Eukaryota"/>
</dbReference>
<dbReference type="GO" id="GO:1903259">
    <property type="term" value="P:exon-exon junction complex disassembly"/>
    <property type="evidence" value="ECO:0007669"/>
    <property type="project" value="InterPro"/>
</dbReference>
<dbReference type="HOGENOM" id="CLU_1434017_0_0_1"/>
<feature type="coiled-coil region" evidence="1">
    <location>
        <begin position="128"/>
        <end position="189"/>
    </location>
</feature>
<keyword evidence="4" id="KW-1185">Reference proteome</keyword>
<keyword evidence="1" id="KW-0175">Coiled coil</keyword>
<evidence type="ECO:0000256" key="1">
    <source>
        <dbReference type="SAM" id="Coils"/>
    </source>
</evidence>
<dbReference type="GO" id="GO:0035145">
    <property type="term" value="C:exon-exon junction complex"/>
    <property type="evidence" value="ECO:0007669"/>
    <property type="project" value="TreeGrafter"/>
</dbReference>
<feature type="compositionally biased region" description="Basic residues" evidence="2">
    <location>
        <begin position="19"/>
        <end position="33"/>
    </location>
</feature>
<dbReference type="Proteomes" id="UP000007875">
    <property type="component" value="Unassembled WGS sequence"/>
</dbReference>
<accession>H2YKM5</accession>
<organism evidence="3 4">
    <name type="scientific">Ciona savignyi</name>
    <name type="common">Pacific transparent sea squirt</name>
    <dbReference type="NCBI Taxonomy" id="51511"/>
    <lineage>
        <taxon>Eukaryota</taxon>
        <taxon>Metazoa</taxon>
        <taxon>Chordata</taxon>
        <taxon>Tunicata</taxon>
        <taxon>Ascidiacea</taxon>
        <taxon>Phlebobranchia</taxon>
        <taxon>Cionidae</taxon>
        <taxon>Ciona</taxon>
    </lineage>
</organism>
<sequence length="190" mass="22233">MTDCLIYDPLSDQKPTTKSSKRNKQRKQAKKKLKCGDSPEPTHVDENTLEGLRHQMELAKTQEDHVLMNKLRQKIWLLQDASAGIKSNVSKDQLETIFQDTTNKPITKTITIERAADGEVPTLEETQHEILQRKMRKLQKKKQDIEKLKQRFGNGEKLEKTQLLKIEREKQLDEEIDDLEDEIFELKRRG</sequence>
<evidence type="ECO:0000256" key="2">
    <source>
        <dbReference type="SAM" id="MobiDB-lite"/>
    </source>
</evidence>
<protein>
    <submittedName>
        <fullName evidence="3">Uncharacterized protein</fullName>
    </submittedName>
</protein>
<reference evidence="3" key="3">
    <citation type="submission" date="2025-09" db="UniProtKB">
        <authorList>
            <consortium name="Ensembl"/>
        </authorList>
    </citation>
    <scope>IDENTIFICATION</scope>
</reference>
<evidence type="ECO:0000313" key="3">
    <source>
        <dbReference type="Ensembl" id="ENSCSAVP00000005877.1"/>
    </source>
</evidence>
<dbReference type="PANTHER" id="PTHR22959:SF0">
    <property type="entry name" value="PARTNER OF Y14 AND MAGO"/>
    <property type="match status" value="1"/>
</dbReference>
<dbReference type="Ensembl" id="ENSCSAVT00000005952.1">
    <property type="protein sequence ID" value="ENSCSAVP00000005877.1"/>
    <property type="gene ID" value="ENSCSAVG00000003513.1"/>
</dbReference>
<feature type="region of interest" description="Disordered" evidence="2">
    <location>
        <begin position="1"/>
        <end position="48"/>
    </location>
</feature>
<dbReference type="GO" id="GO:0005737">
    <property type="term" value="C:cytoplasm"/>
    <property type="evidence" value="ECO:0007669"/>
    <property type="project" value="TreeGrafter"/>
</dbReference>
<reference evidence="4" key="1">
    <citation type="submission" date="2003-08" db="EMBL/GenBank/DDBJ databases">
        <authorList>
            <person name="Birren B."/>
            <person name="Nusbaum C."/>
            <person name="Abebe A."/>
            <person name="Abouelleil A."/>
            <person name="Adekoya E."/>
            <person name="Ait-zahra M."/>
            <person name="Allen N."/>
            <person name="Allen T."/>
            <person name="An P."/>
            <person name="Anderson M."/>
            <person name="Anderson S."/>
            <person name="Arachchi H."/>
            <person name="Armbruster J."/>
            <person name="Bachantsang P."/>
            <person name="Baldwin J."/>
            <person name="Barry A."/>
            <person name="Bayul T."/>
            <person name="Blitshsteyn B."/>
            <person name="Bloom T."/>
            <person name="Blye J."/>
            <person name="Boguslavskiy L."/>
            <person name="Borowsky M."/>
            <person name="Boukhgalter B."/>
            <person name="Brunache A."/>
            <person name="Butler J."/>
            <person name="Calixte N."/>
            <person name="Calvo S."/>
            <person name="Camarata J."/>
            <person name="Campo K."/>
            <person name="Chang J."/>
            <person name="Cheshatsang Y."/>
            <person name="Citroen M."/>
            <person name="Collymore A."/>
            <person name="Considine T."/>
            <person name="Cook A."/>
            <person name="Cooke P."/>
            <person name="Corum B."/>
            <person name="Cuomo C."/>
            <person name="David R."/>
            <person name="Dawoe T."/>
            <person name="Degray S."/>
            <person name="Dodge S."/>
            <person name="Dooley K."/>
            <person name="Dorje P."/>
            <person name="Dorjee K."/>
            <person name="Dorris L."/>
            <person name="Duffey N."/>
            <person name="Dupes A."/>
            <person name="Elkins T."/>
            <person name="Engels R."/>
            <person name="Erickson J."/>
            <person name="Farina A."/>
            <person name="Faro S."/>
            <person name="Ferreira P."/>
            <person name="Fischer H."/>
            <person name="Fitzgerald M."/>
            <person name="Foley K."/>
            <person name="Gage D."/>
            <person name="Galagan J."/>
            <person name="Gearin G."/>
            <person name="Gnerre S."/>
            <person name="Gnirke A."/>
            <person name="Goyette A."/>
            <person name="Graham J."/>
            <person name="Grandbois E."/>
            <person name="Gyaltsen K."/>
            <person name="Hafez N."/>
            <person name="Hagopian D."/>
            <person name="Hagos B."/>
            <person name="Hall J."/>
            <person name="Hatcher B."/>
            <person name="Heller A."/>
            <person name="Higgins H."/>
            <person name="Honan T."/>
            <person name="Horn A."/>
            <person name="Houde N."/>
            <person name="Hughes L."/>
            <person name="Hulme W."/>
            <person name="Husby E."/>
            <person name="Iliev I."/>
            <person name="Jaffe D."/>
            <person name="Jones C."/>
            <person name="Kamal M."/>
            <person name="Kamat A."/>
            <person name="Kamvysselis M."/>
            <person name="Karlsson E."/>
            <person name="Kells C."/>
            <person name="Kieu A."/>
            <person name="Kisner P."/>
            <person name="Kodira C."/>
            <person name="Kulbokas E."/>
            <person name="Labutti K."/>
            <person name="Lama D."/>
            <person name="Landers T."/>
            <person name="Leger J."/>
            <person name="Levine S."/>
            <person name="Lewis D."/>
            <person name="Lewis T."/>
            <person name="Lindblad-toh K."/>
            <person name="Liu X."/>
            <person name="Lokyitsang T."/>
            <person name="Lokyitsang Y."/>
            <person name="Lucien O."/>
            <person name="Lui A."/>
            <person name="Ma L.J."/>
            <person name="Mabbitt R."/>
            <person name="Macdonald J."/>
            <person name="Maclean C."/>
            <person name="Major J."/>
            <person name="Manning J."/>
            <person name="Marabella R."/>
            <person name="Maru K."/>
            <person name="Matthews C."/>
            <person name="Mauceli E."/>
            <person name="Mccarthy M."/>
            <person name="Mcdonough S."/>
            <person name="Mcghee T."/>
            <person name="Meldrim J."/>
            <person name="Meneus L."/>
            <person name="Mesirov J."/>
            <person name="Mihalev A."/>
            <person name="Mihova T."/>
            <person name="Mikkelsen T."/>
            <person name="Mlenga V."/>
            <person name="Moru K."/>
            <person name="Mozes J."/>
            <person name="Mulrain L."/>
            <person name="Munson G."/>
            <person name="Naylor J."/>
            <person name="Newes C."/>
            <person name="Nguyen C."/>
            <person name="Nguyen N."/>
            <person name="Nguyen T."/>
            <person name="Nicol R."/>
            <person name="Nielsen C."/>
            <person name="Nizzari M."/>
            <person name="Norbu C."/>
            <person name="Norbu N."/>
            <person name="O'donnell P."/>
            <person name="Okoawo O."/>
            <person name="O'leary S."/>
            <person name="Omotosho B."/>
            <person name="O'neill K."/>
            <person name="Osman S."/>
            <person name="Parker S."/>
            <person name="Perrin D."/>
            <person name="Phunkhang P."/>
            <person name="Piqani B."/>
            <person name="Purcell S."/>
            <person name="Rachupka T."/>
            <person name="Ramasamy U."/>
            <person name="Rameau R."/>
            <person name="Ray V."/>
            <person name="Raymond C."/>
            <person name="Retta R."/>
            <person name="Richardson S."/>
            <person name="Rise C."/>
            <person name="Rodriguez J."/>
            <person name="Rogers J."/>
            <person name="Rogov P."/>
            <person name="Rutman M."/>
            <person name="Schupbach R."/>
            <person name="Seaman C."/>
            <person name="Settipalli S."/>
            <person name="Sharpe T."/>
            <person name="Sheridan J."/>
            <person name="Sherpa N."/>
            <person name="Shi J."/>
            <person name="Smirnov S."/>
            <person name="Smith C."/>
            <person name="Sougnez C."/>
            <person name="Spencer B."/>
            <person name="Stalker J."/>
            <person name="Stange-thomann N."/>
            <person name="Stavropoulos S."/>
            <person name="Stetson K."/>
            <person name="Stone C."/>
            <person name="Stone S."/>
            <person name="Stubbs M."/>
            <person name="Talamas J."/>
            <person name="Tchuinga P."/>
            <person name="Tenzing P."/>
            <person name="Tesfaye S."/>
            <person name="Theodore J."/>
            <person name="Thoulutsang Y."/>
            <person name="Topham K."/>
            <person name="Towey S."/>
            <person name="Tsamla T."/>
            <person name="Tsomo N."/>
            <person name="Vallee D."/>
            <person name="Vassiliev H."/>
            <person name="Venkataraman V."/>
            <person name="Vinson J."/>
            <person name="Vo A."/>
            <person name="Wade C."/>
            <person name="Wang S."/>
            <person name="Wangchuk T."/>
            <person name="Wangdi T."/>
            <person name="Whittaker C."/>
            <person name="Wilkinson J."/>
            <person name="Wu Y."/>
            <person name="Wyman D."/>
            <person name="Yadav S."/>
            <person name="Yang S."/>
            <person name="Yang X."/>
            <person name="Yeager S."/>
            <person name="Yee E."/>
            <person name="Young G."/>
            <person name="Zainoun J."/>
            <person name="Zembeck L."/>
            <person name="Zimmer A."/>
            <person name="Zody M."/>
            <person name="Lander E."/>
        </authorList>
    </citation>
    <scope>NUCLEOTIDE SEQUENCE [LARGE SCALE GENOMIC DNA]</scope>
</reference>
<dbReference type="STRING" id="51511.ENSCSAVP00000005877"/>
<feature type="compositionally biased region" description="Basic and acidic residues" evidence="2">
    <location>
        <begin position="34"/>
        <end position="48"/>
    </location>
</feature>
<name>H2YKM5_CIOSA</name>
<dbReference type="GeneTree" id="ENSGT00730000111053"/>
<dbReference type="GO" id="GO:0003723">
    <property type="term" value="F:RNA binding"/>
    <property type="evidence" value="ECO:0007669"/>
    <property type="project" value="TreeGrafter"/>
</dbReference>
<dbReference type="PANTHER" id="PTHR22959">
    <property type="entry name" value="PYM PROTEIN"/>
    <property type="match status" value="1"/>
</dbReference>
<proteinExistence type="predicted"/>
<dbReference type="InterPro" id="IPR039333">
    <property type="entry name" value="PYM1"/>
</dbReference>
<evidence type="ECO:0000313" key="4">
    <source>
        <dbReference type="Proteomes" id="UP000007875"/>
    </source>
</evidence>
<dbReference type="InParanoid" id="H2YKM5"/>